<dbReference type="GO" id="GO:0006412">
    <property type="term" value="P:translation"/>
    <property type="evidence" value="ECO:0007669"/>
    <property type="project" value="UniProtKB-UniRule"/>
</dbReference>
<dbReference type="Proteomes" id="UP000177803">
    <property type="component" value="Unassembled WGS sequence"/>
</dbReference>
<protein>
    <recommendedName>
        <fullName evidence="3">Small ribosomal subunit protein bS16</fullName>
    </recommendedName>
</protein>
<dbReference type="AlphaFoldDB" id="A0A1F6NJ23"/>
<dbReference type="HAMAP" id="MF_00385">
    <property type="entry name" value="Ribosomal_bS16"/>
    <property type="match status" value="1"/>
</dbReference>
<dbReference type="GO" id="GO:0005737">
    <property type="term" value="C:cytoplasm"/>
    <property type="evidence" value="ECO:0007669"/>
    <property type="project" value="UniProtKB-ARBA"/>
</dbReference>
<comment type="caution">
    <text evidence="4">The sequence shown here is derived from an EMBL/GenBank/DDBJ whole genome shotgun (WGS) entry which is preliminary data.</text>
</comment>
<dbReference type="EMBL" id="MFQR01000056">
    <property type="protein sequence ID" value="OGH83931.1"/>
    <property type="molecule type" value="Genomic_DNA"/>
</dbReference>
<name>A0A1F6NJ23_9BACT</name>
<proteinExistence type="inferred from homology"/>
<dbReference type="Gene3D" id="3.30.1320.10">
    <property type="match status" value="1"/>
</dbReference>
<sequence length="115" mass="12891">MMLTIRLQRVGKTKKPTYRFIISEKTHDTQGHYLELLGNYNPTEKENKITVKADRVTYWISKGAQMSNTVNNLLVKNGIIKGKTMKSVFLSETRKKKIAEEKKAAAPAPAATPAA</sequence>
<organism evidence="4 5">
    <name type="scientific">Candidatus Magasanikbacteria bacterium RIFOXYA2_FULL_44_8</name>
    <dbReference type="NCBI Taxonomy" id="1798696"/>
    <lineage>
        <taxon>Bacteria</taxon>
        <taxon>Candidatus Magasanikiibacteriota</taxon>
    </lineage>
</organism>
<evidence type="ECO:0000256" key="3">
    <source>
        <dbReference type="HAMAP-Rule" id="MF_00385"/>
    </source>
</evidence>
<evidence type="ECO:0000256" key="1">
    <source>
        <dbReference type="ARBA" id="ARBA00022980"/>
    </source>
</evidence>
<dbReference type="InterPro" id="IPR000307">
    <property type="entry name" value="Ribosomal_bS16"/>
</dbReference>
<dbReference type="GO" id="GO:0003735">
    <property type="term" value="F:structural constituent of ribosome"/>
    <property type="evidence" value="ECO:0007669"/>
    <property type="project" value="InterPro"/>
</dbReference>
<evidence type="ECO:0000256" key="2">
    <source>
        <dbReference type="ARBA" id="ARBA00023274"/>
    </source>
</evidence>
<comment type="similarity">
    <text evidence="3">Belongs to the bacterial ribosomal protein bS16 family.</text>
</comment>
<dbReference type="PANTHER" id="PTHR12919:SF20">
    <property type="entry name" value="SMALL RIBOSOMAL SUBUNIT PROTEIN BS16M"/>
    <property type="match status" value="1"/>
</dbReference>
<gene>
    <name evidence="3" type="primary">rpsP</name>
    <name evidence="4" type="ORF">A2261_03260</name>
</gene>
<evidence type="ECO:0000313" key="4">
    <source>
        <dbReference type="EMBL" id="OGH83931.1"/>
    </source>
</evidence>
<dbReference type="InterPro" id="IPR023803">
    <property type="entry name" value="Ribosomal_bS16_dom_sf"/>
</dbReference>
<accession>A0A1F6NJ23</accession>
<dbReference type="GO" id="GO:0015935">
    <property type="term" value="C:small ribosomal subunit"/>
    <property type="evidence" value="ECO:0007669"/>
    <property type="project" value="TreeGrafter"/>
</dbReference>
<dbReference type="PANTHER" id="PTHR12919">
    <property type="entry name" value="30S RIBOSOMAL PROTEIN S16"/>
    <property type="match status" value="1"/>
</dbReference>
<evidence type="ECO:0000313" key="5">
    <source>
        <dbReference type="Proteomes" id="UP000177803"/>
    </source>
</evidence>
<keyword evidence="2 3" id="KW-0687">Ribonucleoprotein</keyword>
<dbReference type="Pfam" id="PF00886">
    <property type="entry name" value="Ribosomal_S16"/>
    <property type="match status" value="1"/>
</dbReference>
<dbReference type="NCBIfam" id="TIGR00002">
    <property type="entry name" value="S16"/>
    <property type="match status" value="1"/>
</dbReference>
<keyword evidence="1 3" id="KW-0689">Ribosomal protein</keyword>
<reference evidence="4 5" key="1">
    <citation type="journal article" date="2016" name="Nat. Commun.">
        <title>Thousands of microbial genomes shed light on interconnected biogeochemical processes in an aquifer system.</title>
        <authorList>
            <person name="Anantharaman K."/>
            <person name="Brown C.T."/>
            <person name="Hug L.A."/>
            <person name="Sharon I."/>
            <person name="Castelle C.J."/>
            <person name="Probst A.J."/>
            <person name="Thomas B.C."/>
            <person name="Singh A."/>
            <person name="Wilkins M.J."/>
            <person name="Karaoz U."/>
            <person name="Brodie E.L."/>
            <person name="Williams K.H."/>
            <person name="Hubbard S.S."/>
            <person name="Banfield J.F."/>
        </authorList>
    </citation>
    <scope>NUCLEOTIDE SEQUENCE [LARGE SCALE GENOMIC DNA]</scope>
</reference>
<dbReference type="SUPFAM" id="SSF54565">
    <property type="entry name" value="Ribosomal protein S16"/>
    <property type="match status" value="1"/>
</dbReference>